<evidence type="ECO:0000313" key="2">
    <source>
        <dbReference type="Proteomes" id="UP000006727"/>
    </source>
</evidence>
<dbReference type="EMBL" id="ABEU02000021">
    <property type="status" value="NOT_ANNOTATED_CDS"/>
    <property type="molecule type" value="Genomic_DNA"/>
</dbReference>
<sequence length="83" mass="9414">MGWTVPFMCLSPVQAHVPGFGCKHGREWDLARRRRGRLLIMTDGSQGGNSLSINTHGFFARKSYFFKWRCSGGIVELVLFFCS</sequence>
<reference evidence="1 2" key="1">
    <citation type="journal article" date="2008" name="Science">
        <title>The Physcomitrella genome reveals evolutionary insights into the conquest of land by plants.</title>
        <authorList>
            <person name="Rensing S."/>
            <person name="Lang D."/>
            <person name="Zimmer A."/>
            <person name="Terry A."/>
            <person name="Salamov A."/>
            <person name="Shapiro H."/>
            <person name="Nishiyama T."/>
            <person name="Perroud P.-F."/>
            <person name="Lindquist E."/>
            <person name="Kamisugi Y."/>
            <person name="Tanahashi T."/>
            <person name="Sakakibara K."/>
            <person name="Fujita T."/>
            <person name="Oishi K."/>
            <person name="Shin-I T."/>
            <person name="Kuroki Y."/>
            <person name="Toyoda A."/>
            <person name="Suzuki Y."/>
            <person name="Hashimoto A."/>
            <person name="Yamaguchi K."/>
            <person name="Sugano A."/>
            <person name="Kohara Y."/>
            <person name="Fujiyama A."/>
            <person name="Anterola A."/>
            <person name="Aoki S."/>
            <person name="Ashton N."/>
            <person name="Barbazuk W.B."/>
            <person name="Barker E."/>
            <person name="Bennetzen J."/>
            <person name="Bezanilla M."/>
            <person name="Blankenship R."/>
            <person name="Cho S.H."/>
            <person name="Dutcher S."/>
            <person name="Estelle M."/>
            <person name="Fawcett J.A."/>
            <person name="Gundlach H."/>
            <person name="Hanada K."/>
            <person name="Heyl A."/>
            <person name="Hicks K.A."/>
            <person name="Hugh J."/>
            <person name="Lohr M."/>
            <person name="Mayer K."/>
            <person name="Melkozernov A."/>
            <person name="Murata T."/>
            <person name="Nelson D."/>
            <person name="Pils B."/>
            <person name="Prigge M."/>
            <person name="Reiss B."/>
            <person name="Renner T."/>
            <person name="Rombauts S."/>
            <person name="Rushton P."/>
            <person name="Sanderfoot A."/>
            <person name="Schween G."/>
            <person name="Shiu S.-H."/>
            <person name="Stueber K."/>
            <person name="Theodoulou F.L."/>
            <person name="Tu H."/>
            <person name="Van de Peer Y."/>
            <person name="Verrier P.J."/>
            <person name="Waters E."/>
            <person name="Wood A."/>
            <person name="Yang L."/>
            <person name="Cove D."/>
            <person name="Cuming A."/>
            <person name="Hasebe M."/>
            <person name="Lucas S."/>
            <person name="Mishler D.B."/>
            <person name="Reski R."/>
            <person name="Grigoriev I."/>
            <person name="Quatrano R.S."/>
            <person name="Boore J.L."/>
        </authorList>
    </citation>
    <scope>NUCLEOTIDE SEQUENCE [LARGE SCALE GENOMIC DNA]</scope>
    <source>
        <strain evidence="1 2">cv. Gransden 2004</strain>
    </source>
</reference>
<protein>
    <submittedName>
        <fullName evidence="1">Uncharacterized protein</fullName>
    </submittedName>
</protein>
<dbReference type="AlphaFoldDB" id="A0A7I4C6C0"/>
<dbReference type="Proteomes" id="UP000006727">
    <property type="component" value="Chromosome 21"/>
</dbReference>
<organism evidence="1 2">
    <name type="scientific">Physcomitrium patens</name>
    <name type="common">Spreading-leaved earth moss</name>
    <name type="synonym">Physcomitrella patens</name>
    <dbReference type="NCBI Taxonomy" id="3218"/>
    <lineage>
        <taxon>Eukaryota</taxon>
        <taxon>Viridiplantae</taxon>
        <taxon>Streptophyta</taxon>
        <taxon>Embryophyta</taxon>
        <taxon>Bryophyta</taxon>
        <taxon>Bryophytina</taxon>
        <taxon>Bryopsida</taxon>
        <taxon>Funariidae</taxon>
        <taxon>Funariales</taxon>
        <taxon>Funariaceae</taxon>
        <taxon>Physcomitrium</taxon>
    </lineage>
</organism>
<proteinExistence type="predicted"/>
<dbReference type="Gramene" id="Pp3c21_40V3.3">
    <property type="protein sequence ID" value="Pp3c21_40V3.3"/>
    <property type="gene ID" value="Pp3c21_40"/>
</dbReference>
<name>A0A7I4C6C0_PHYPA</name>
<reference evidence="1 2" key="2">
    <citation type="journal article" date="2018" name="Plant J.">
        <title>The Physcomitrella patens chromosome-scale assembly reveals moss genome structure and evolution.</title>
        <authorList>
            <person name="Lang D."/>
            <person name="Ullrich K.K."/>
            <person name="Murat F."/>
            <person name="Fuchs J."/>
            <person name="Jenkins J."/>
            <person name="Haas F.B."/>
            <person name="Piednoel M."/>
            <person name="Gundlach H."/>
            <person name="Van Bel M."/>
            <person name="Meyberg R."/>
            <person name="Vives C."/>
            <person name="Morata J."/>
            <person name="Symeonidi A."/>
            <person name="Hiss M."/>
            <person name="Muchero W."/>
            <person name="Kamisugi Y."/>
            <person name="Saleh O."/>
            <person name="Blanc G."/>
            <person name="Decker E.L."/>
            <person name="van Gessel N."/>
            <person name="Grimwood J."/>
            <person name="Hayes R.D."/>
            <person name="Graham S.W."/>
            <person name="Gunter L.E."/>
            <person name="McDaniel S.F."/>
            <person name="Hoernstein S.N.W."/>
            <person name="Larsson A."/>
            <person name="Li F.W."/>
            <person name="Perroud P.F."/>
            <person name="Phillips J."/>
            <person name="Ranjan P."/>
            <person name="Rokshar D.S."/>
            <person name="Rothfels C.J."/>
            <person name="Schneider L."/>
            <person name="Shu S."/>
            <person name="Stevenson D.W."/>
            <person name="Thummler F."/>
            <person name="Tillich M."/>
            <person name="Villarreal Aguilar J.C."/>
            <person name="Widiez T."/>
            <person name="Wong G.K."/>
            <person name="Wymore A."/>
            <person name="Zhang Y."/>
            <person name="Zimmer A.D."/>
            <person name="Quatrano R.S."/>
            <person name="Mayer K.F.X."/>
            <person name="Goodstein D."/>
            <person name="Casacuberta J.M."/>
            <person name="Vandepoele K."/>
            <person name="Reski R."/>
            <person name="Cuming A.C."/>
            <person name="Tuskan G.A."/>
            <person name="Maumus F."/>
            <person name="Salse J."/>
            <person name="Schmutz J."/>
            <person name="Rensing S.A."/>
        </authorList>
    </citation>
    <scope>NUCLEOTIDE SEQUENCE [LARGE SCALE GENOMIC DNA]</scope>
    <source>
        <strain evidence="1 2">cv. Gransden 2004</strain>
    </source>
</reference>
<evidence type="ECO:0000313" key="1">
    <source>
        <dbReference type="EnsemblPlants" id="Pp3c21_40V3.3"/>
    </source>
</evidence>
<reference evidence="1" key="3">
    <citation type="submission" date="2020-12" db="UniProtKB">
        <authorList>
            <consortium name="EnsemblPlants"/>
        </authorList>
    </citation>
    <scope>IDENTIFICATION</scope>
</reference>
<accession>A0A7I4C6C0</accession>
<dbReference type="EnsemblPlants" id="Pp3c21_40V3.3">
    <property type="protein sequence ID" value="Pp3c21_40V3.3"/>
    <property type="gene ID" value="Pp3c21_40"/>
</dbReference>
<keyword evidence="2" id="KW-1185">Reference proteome</keyword>